<reference evidence="1 2" key="1">
    <citation type="submission" date="2023-08" db="EMBL/GenBank/DDBJ databases">
        <title>Implementing the SeqCode for naming new Mesorhizobium species isolated from Vachellia karroo root nodules.</title>
        <authorList>
            <person name="Van Lill M."/>
        </authorList>
    </citation>
    <scope>NUCLEOTIDE SEQUENCE [LARGE SCALE GENOMIC DNA]</scope>
    <source>
        <strain evidence="1 2">VK24D</strain>
    </source>
</reference>
<dbReference type="Proteomes" id="UP001287059">
    <property type="component" value="Unassembled WGS sequence"/>
</dbReference>
<name>A0ABU4XVK2_9HYPH</name>
<evidence type="ECO:0000313" key="1">
    <source>
        <dbReference type="EMBL" id="MDX8478722.1"/>
    </source>
</evidence>
<dbReference type="EMBL" id="JAVIIW010000008">
    <property type="protein sequence ID" value="MDX8478722.1"/>
    <property type="molecule type" value="Genomic_DNA"/>
</dbReference>
<organism evidence="1 2">
    <name type="scientific">Mesorhizobium album</name>
    <dbReference type="NCBI Taxonomy" id="3072314"/>
    <lineage>
        <taxon>Bacteria</taxon>
        <taxon>Pseudomonadati</taxon>
        <taxon>Pseudomonadota</taxon>
        <taxon>Alphaproteobacteria</taxon>
        <taxon>Hyphomicrobiales</taxon>
        <taxon>Phyllobacteriaceae</taxon>
        <taxon>Mesorhizobium</taxon>
    </lineage>
</organism>
<sequence>MSINTQTWVAVLDIIALTPEEYDAILRKMGVEHTPAPDIYLHIAAPLDGGAGLRVIELWSSKDGFESFIQERMLPSAQALGLQRETTVTVTPLLNAFAPRASEITALAQTRVK</sequence>
<dbReference type="RefSeq" id="WP_320287102.1">
    <property type="nucleotide sequence ID" value="NZ_JAVIIW010000008.1"/>
</dbReference>
<evidence type="ECO:0000313" key="2">
    <source>
        <dbReference type="Proteomes" id="UP001287059"/>
    </source>
</evidence>
<keyword evidence="2" id="KW-1185">Reference proteome</keyword>
<proteinExistence type="predicted"/>
<comment type="caution">
    <text evidence="1">The sequence shown here is derived from an EMBL/GenBank/DDBJ whole genome shotgun (WGS) entry which is preliminary data.</text>
</comment>
<accession>A0ABU4XVK2</accession>
<evidence type="ECO:0008006" key="3">
    <source>
        <dbReference type="Google" id="ProtNLM"/>
    </source>
</evidence>
<protein>
    <recommendedName>
        <fullName evidence="3">ABM domain-containing protein</fullName>
    </recommendedName>
</protein>
<gene>
    <name evidence="1" type="ORF">RFN28_09530</name>
</gene>